<dbReference type="HOGENOM" id="CLU_1968168_0_0_11"/>
<dbReference type="EMBL" id="CP001737">
    <property type="protein sequence ID" value="ACV79889.1"/>
    <property type="molecule type" value="Genomic_DNA"/>
</dbReference>
<dbReference type="RefSeq" id="WP_015748743.1">
    <property type="nucleotide sequence ID" value="NC_013235.1"/>
</dbReference>
<dbReference type="Proteomes" id="UP000002218">
    <property type="component" value="Chromosome"/>
</dbReference>
<reference evidence="2" key="1">
    <citation type="submission" date="2009-09" db="EMBL/GenBank/DDBJ databases">
        <title>The complete genome of Nakamurella multipartita DSM 44233.</title>
        <authorList>
            <consortium name="US DOE Joint Genome Institute (JGI-PGF)"/>
            <person name="Lucas S."/>
            <person name="Copeland A."/>
            <person name="Lapidus A."/>
            <person name="Glavina del Rio T."/>
            <person name="Dalin E."/>
            <person name="Tice H."/>
            <person name="Bruce D."/>
            <person name="Goodwin L."/>
            <person name="Pitluck S."/>
            <person name="Kyrpides N."/>
            <person name="Mavromatis K."/>
            <person name="Ivanova N."/>
            <person name="Ovchinnikova G."/>
            <person name="Sims D."/>
            <person name="Meincke L."/>
            <person name="Brettin T."/>
            <person name="Detter J.C."/>
            <person name="Han C."/>
            <person name="Larimer F."/>
            <person name="Land M."/>
            <person name="Hauser L."/>
            <person name="Markowitz V."/>
            <person name="Cheng J.-F."/>
            <person name="Hugenholtz P."/>
            <person name="Woyke T."/>
            <person name="Wu D."/>
            <person name="Klenk H.-P."/>
            <person name="Eisen J.A."/>
        </authorList>
    </citation>
    <scope>NUCLEOTIDE SEQUENCE [LARGE SCALE GENOMIC DNA]</scope>
    <source>
        <strain evidence="2">ATCC 700099 / DSM 44233 / CIP 104796 / JCM 9543 / NBRC 105858 / Y-104</strain>
    </source>
</reference>
<protein>
    <submittedName>
        <fullName evidence="1">Uncharacterized protein</fullName>
    </submittedName>
</protein>
<evidence type="ECO:0000313" key="1">
    <source>
        <dbReference type="EMBL" id="ACV79889.1"/>
    </source>
</evidence>
<accession>C8XEY8</accession>
<dbReference type="STRING" id="479431.Namu_3567"/>
<proteinExistence type="predicted"/>
<reference evidence="1 2" key="2">
    <citation type="journal article" date="2010" name="Stand. Genomic Sci.">
        <title>Complete genome sequence of Nakamurella multipartita type strain (Y-104).</title>
        <authorList>
            <person name="Tice H."/>
            <person name="Mayilraj S."/>
            <person name="Sims D."/>
            <person name="Lapidus A."/>
            <person name="Nolan M."/>
            <person name="Lucas S."/>
            <person name="Glavina Del Rio T."/>
            <person name="Copeland A."/>
            <person name="Cheng J.F."/>
            <person name="Meincke L."/>
            <person name="Bruce D."/>
            <person name="Goodwin L."/>
            <person name="Pitluck S."/>
            <person name="Ivanova N."/>
            <person name="Mavromatis K."/>
            <person name="Ovchinnikova G."/>
            <person name="Pati A."/>
            <person name="Chen A."/>
            <person name="Palaniappan K."/>
            <person name="Land M."/>
            <person name="Hauser L."/>
            <person name="Chang Y.J."/>
            <person name="Jeffries C.D."/>
            <person name="Detter J.C."/>
            <person name="Brettin T."/>
            <person name="Rohde M."/>
            <person name="Goker M."/>
            <person name="Bristow J."/>
            <person name="Eisen J.A."/>
            <person name="Markowitz V."/>
            <person name="Hugenholtz P."/>
            <person name="Kyrpides N.C."/>
            <person name="Klenk H.P."/>
            <person name="Chen F."/>
        </authorList>
    </citation>
    <scope>NUCLEOTIDE SEQUENCE [LARGE SCALE GENOMIC DNA]</scope>
    <source>
        <strain evidence="2">ATCC 700099 / DSM 44233 / CIP 104796 / JCM 9543 / NBRC 105858 / Y-104</strain>
    </source>
</reference>
<organism evidence="1 2">
    <name type="scientific">Nakamurella multipartita (strain ATCC 700099 / DSM 44233 / CIP 104796 / JCM 9543 / NBRC 105858 / Y-104)</name>
    <name type="common">Microsphaera multipartita</name>
    <dbReference type="NCBI Taxonomy" id="479431"/>
    <lineage>
        <taxon>Bacteria</taxon>
        <taxon>Bacillati</taxon>
        <taxon>Actinomycetota</taxon>
        <taxon>Actinomycetes</taxon>
        <taxon>Nakamurellales</taxon>
        <taxon>Nakamurellaceae</taxon>
        <taxon>Nakamurella</taxon>
    </lineage>
</organism>
<dbReference type="AlphaFoldDB" id="C8XEY8"/>
<gene>
    <name evidence="1" type="ordered locus">Namu_3567</name>
</gene>
<dbReference type="KEGG" id="nml:Namu_3567"/>
<evidence type="ECO:0000313" key="2">
    <source>
        <dbReference type="Proteomes" id="UP000002218"/>
    </source>
</evidence>
<dbReference type="InParanoid" id="C8XEY8"/>
<name>C8XEY8_NAKMY</name>
<keyword evidence="2" id="KW-1185">Reference proteome</keyword>
<sequence length="127" mass="13612">MSAPTQAAAEQLATAAYELPSDISGIYAAAGDLVDILGRVEHISRELSNRIRALPADRLGVDELGDRVRPAALIDDAVEHLTRVGSIVTSAAREPADQAQSKLSRLYLAYVEPHNGLHVVDDGRDDE</sequence>